<dbReference type="InterPro" id="IPR052055">
    <property type="entry name" value="Hepadnavirus_pol/RT"/>
</dbReference>
<dbReference type="EMBL" id="SNRW01002200">
    <property type="protein sequence ID" value="KAA6393547.1"/>
    <property type="molecule type" value="Genomic_DNA"/>
</dbReference>
<protein>
    <recommendedName>
        <fullName evidence="1">Reverse transcriptase domain-containing protein</fullName>
    </recommendedName>
</protein>
<dbReference type="AlphaFoldDB" id="A0A5J4WEZ9"/>
<dbReference type="PANTHER" id="PTHR33050">
    <property type="entry name" value="REVERSE TRANSCRIPTASE DOMAIN-CONTAINING PROTEIN"/>
    <property type="match status" value="1"/>
</dbReference>
<evidence type="ECO:0000313" key="2">
    <source>
        <dbReference type="EMBL" id="KAA6393547.1"/>
    </source>
</evidence>
<name>A0A5J4WEZ9_9EUKA</name>
<dbReference type="InterPro" id="IPR043128">
    <property type="entry name" value="Rev_trsase/Diguanyl_cyclase"/>
</dbReference>
<dbReference type="SUPFAM" id="SSF56672">
    <property type="entry name" value="DNA/RNA polymerases"/>
    <property type="match status" value="1"/>
</dbReference>
<dbReference type="Gene3D" id="3.30.70.270">
    <property type="match status" value="1"/>
</dbReference>
<dbReference type="Gene3D" id="3.10.10.10">
    <property type="entry name" value="HIV Type 1 Reverse Transcriptase, subunit A, domain 1"/>
    <property type="match status" value="1"/>
</dbReference>
<accession>A0A5J4WEZ9</accession>
<comment type="caution">
    <text evidence="2">The sequence shown here is derived from an EMBL/GenBank/DDBJ whole genome shotgun (WGS) entry which is preliminary data.</text>
</comment>
<feature type="domain" description="Reverse transcriptase" evidence="1">
    <location>
        <begin position="78"/>
        <end position="261"/>
    </location>
</feature>
<dbReference type="PANTHER" id="PTHR33050:SF7">
    <property type="entry name" value="RIBONUCLEASE H"/>
    <property type="match status" value="1"/>
</dbReference>
<proteinExistence type="predicted"/>
<reference evidence="2 3" key="1">
    <citation type="submission" date="2019-03" db="EMBL/GenBank/DDBJ databases">
        <title>Single cell metagenomics reveals metabolic interactions within the superorganism composed of flagellate Streblomastix strix and complex community of Bacteroidetes bacteria on its surface.</title>
        <authorList>
            <person name="Treitli S.C."/>
            <person name="Kolisko M."/>
            <person name="Husnik F."/>
            <person name="Keeling P."/>
            <person name="Hampl V."/>
        </authorList>
    </citation>
    <scope>NUCLEOTIDE SEQUENCE [LARGE SCALE GENOMIC DNA]</scope>
    <source>
        <strain evidence="2">ST1C</strain>
    </source>
</reference>
<organism evidence="2 3">
    <name type="scientific">Streblomastix strix</name>
    <dbReference type="NCBI Taxonomy" id="222440"/>
    <lineage>
        <taxon>Eukaryota</taxon>
        <taxon>Metamonada</taxon>
        <taxon>Preaxostyla</taxon>
        <taxon>Oxymonadida</taxon>
        <taxon>Streblomastigidae</taxon>
        <taxon>Streblomastix</taxon>
    </lineage>
</organism>
<sequence>MPQYNMDLGKTSVPDRLLARLDQWDKIGGTQTISKGAQPQWISPAAPLFLQSQQQPRQFRGNLEQEKEYMNQLEKEFSSGIVKEMDNAQVYNPTFLVPYQDGRFRKILYCRKINLLTQPVHFKMDGPEELRQNLQESDYAKILDIKDAFHHVHVSPNLQPFLEFQFKNKSYTYLGLPFGWRRSPLLLSKTLAIAIRAIREKWKVKIQNYMDEIILIHQSKQQLKPMILEIISFLTNLGQRLSPTKCVLTPKKCFQYLGWSFQTQSMEVIMTQTRRRSMKYKLKDCIQMTNESQIVTIRSFASLIGEINYLRFQFPQVSL</sequence>
<dbReference type="PROSITE" id="PS50878">
    <property type="entry name" value="RT_POL"/>
    <property type="match status" value="1"/>
</dbReference>
<dbReference type="InterPro" id="IPR043502">
    <property type="entry name" value="DNA/RNA_pol_sf"/>
</dbReference>
<dbReference type="InterPro" id="IPR000477">
    <property type="entry name" value="RT_dom"/>
</dbReference>
<evidence type="ECO:0000313" key="3">
    <source>
        <dbReference type="Proteomes" id="UP000324800"/>
    </source>
</evidence>
<dbReference type="Proteomes" id="UP000324800">
    <property type="component" value="Unassembled WGS sequence"/>
</dbReference>
<dbReference type="Pfam" id="PF00078">
    <property type="entry name" value="RVT_1"/>
    <property type="match status" value="1"/>
</dbReference>
<evidence type="ECO:0000259" key="1">
    <source>
        <dbReference type="PROSITE" id="PS50878"/>
    </source>
</evidence>
<gene>
    <name evidence="2" type="ORF">EZS28_010923</name>
</gene>
<dbReference type="OrthoDB" id="9950135at2759"/>